<comment type="similarity">
    <text evidence="1">Belongs to the amidase family.</text>
</comment>
<sequence length="471" mass="49011">MTGIWQLDATALLARYRDRSLSPREVMADVLARVERHEPAVNAFVRLAPEAALAAAAASEARWAAGNPAGPLDGVPVTVKDNVAWAGHPSRRGSRTSSEAPVAESAPVVDRLVEAGAIPFGLTTMPEFGWKGLGDSPLTGITRNPHDTSTTTGGSSAGAAAAAALNLGPLHIGGDGAGSIRIPAAFCGIYGLKPSYGRVPAFPPSPFAPVSHLGPMTGTVRDAALMLGVMAQPDPRDMLAERDAPPEYRAGLEDGVRGLRIAWSPRLGYAEGVDPEVAALTEAAARAFAELGATVEEADPGFADPIDTLNGIWHVGAWCVMRAVPEARRGDLEPGFRAVAESGSRIAAADFVAALGARGALYTAMARFHERYDLLLTPALATPAFAAGHLTPPDGRFGDDWLNWTPFTYPFNLTGQPGATVPCGLTRAGLPVGLQIVGPKGADARVLAASRAFEAARPWSLREAPQVTHAG</sequence>
<evidence type="ECO:0000256" key="1">
    <source>
        <dbReference type="ARBA" id="ARBA00009199"/>
    </source>
</evidence>
<dbReference type="InterPro" id="IPR000120">
    <property type="entry name" value="Amidase"/>
</dbReference>
<dbReference type="Gene3D" id="3.90.1300.10">
    <property type="entry name" value="Amidase signature (AS) domain"/>
    <property type="match status" value="1"/>
</dbReference>
<gene>
    <name evidence="3" type="ORF">EOE48_24105</name>
</gene>
<dbReference type="OrthoDB" id="9814821at2"/>
<dbReference type="InterPro" id="IPR023631">
    <property type="entry name" value="Amidase_dom"/>
</dbReference>
<dbReference type="RefSeq" id="WP_127733432.1">
    <property type="nucleotide sequence ID" value="NZ_SACP01000033.1"/>
</dbReference>
<name>A0A3S3U2X1_9HYPH</name>
<evidence type="ECO:0000259" key="2">
    <source>
        <dbReference type="Pfam" id="PF01425"/>
    </source>
</evidence>
<reference evidence="3 4" key="1">
    <citation type="submission" date="2019-01" db="EMBL/GenBank/DDBJ databases">
        <authorList>
            <person name="Chen W.-M."/>
        </authorList>
    </citation>
    <scope>NUCLEOTIDE SEQUENCE [LARGE SCALE GENOMIC DNA]</scope>
    <source>
        <strain evidence="3 4">TER-1</strain>
    </source>
</reference>
<dbReference type="Proteomes" id="UP000286997">
    <property type="component" value="Unassembled WGS sequence"/>
</dbReference>
<evidence type="ECO:0000313" key="3">
    <source>
        <dbReference type="EMBL" id="RVU14269.1"/>
    </source>
</evidence>
<dbReference type="Pfam" id="PF01425">
    <property type="entry name" value="Amidase"/>
    <property type="match status" value="1"/>
</dbReference>
<dbReference type="SUPFAM" id="SSF75304">
    <property type="entry name" value="Amidase signature (AS) enzymes"/>
    <property type="match status" value="1"/>
</dbReference>
<proteinExistence type="inferred from homology"/>
<comment type="caution">
    <text evidence="3">The sequence shown here is derived from an EMBL/GenBank/DDBJ whole genome shotgun (WGS) entry which is preliminary data.</text>
</comment>
<dbReference type="InterPro" id="IPR036928">
    <property type="entry name" value="AS_sf"/>
</dbReference>
<keyword evidence="3" id="KW-0378">Hydrolase</keyword>
<dbReference type="PANTHER" id="PTHR11895:SF7">
    <property type="entry name" value="GLUTAMYL-TRNA(GLN) AMIDOTRANSFERASE SUBUNIT A, MITOCHONDRIAL"/>
    <property type="match status" value="1"/>
</dbReference>
<organism evidence="3 4">
    <name type="scientific">Methylobacterium oryzihabitans</name>
    <dbReference type="NCBI Taxonomy" id="2499852"/>
    <lineage>
        <taxon>Bacteria</taxon>
        <taxon>Pseudomonadati</taxon>
        <taxon>Pseudomonadota</taxon>
        <taxon>Alphaproteobacteria</taxon>
        <taxon>Hyphomicrobiales</taxon>
        <taxon>Methylobacteriaceae</taxon>
        <taxon>Methylobacterium</taxon>
    </lineage>
</organism>
<keyword evidence="4" id="KW-1185">Reference proteome</keyword>
<dbReference type="EC" id="3.5.1.4" evidence="3"/>
<dbReference type="GO" id="GO:0004040">
    <property type="term" value="F:amidase activity"/>
    <property type="evidence" value="ECO:0007669"/>
    <property type="project" value="UniProtKB-EC"/>
</dbReference>
<protein>
    <submittedName>
        <fullName evidence="3">Amidase</fullName>
        <ecNumber evidence="3">3.5.1.4</ecNumber>
    </submittedName>
</protein>
<evidence type="ECO:0000313" key="4">
    <source>
        <dbReference type="Proteomes" id="UP000286997"/>
    </source>
</evidence>
<dbReference type="AlphaFoldDB" id="A0A3S3U2X1"/>
<dbReference type="NCBIfam" id="NF004815">
    <property type="entry name" value="PRK06169.1"/>
    <property type="match status" value="1"/>
</dbReference>
<dbReference type="PANTHER" id="PTHR11895">
    <property type="entry name" value="TRANSAMIDASE"/>
    <property type="match status" value="1"/>
</dbReference>
<dbReference type="EMBL" id="SACP01000033">
    <property type="protein sequence ID" value="RVU14269.1"/>
    <property type="molecule type" value="Genomic_DNA"/>
</dbReference>
<accession>A0A3S3U2X1</accession>
<feature type="domain" description="Amidase" evidence="2">
    <location>
        <begin position="25"/>
        <end position="447"/>
    </location>
</feature>